<name>A0A198AG18_9BACL</name>
<dbReference type="PANTHER" id="PTHR14097">
    <property type="entry name" value="OXIDOREDUCTASE HTATIP2"/>
    <property type="match status" value="1"/>
</dbReference>
<protein>
    <recommendedName>
        <fullName evidence="1">NAD(P)-binding domain-containing protein</fullName>
    </recommendedName>
</protein>
<dbReference type="EMBL" id="LYPB01000053">
    <property type="protein sequence ID" value="OAS19878.1"/>
    <property type="molecule type" value="Genomic_DNA"/>
</dbReference>
<dbReference type="OrthoDB" id="9798632at2"/>
<dbReference type="InterPro" id="IPR016040">
    <property type="entry name" value="NAD(P)-bd_dom"/>
</dbReference>
<dbReference type="Gene3D" id="3.40.50.720">
    <property type="entry name" value="NAD(P)-binding Rossmann-like Domain"/>
    <property type="match status" value="1"/>
</dbReference>
<dbReference type="AlphaFoldDB" id="A0A198AG18"/>
<dbReference type="InterPro" id="IPR036291">
    <property type="entry name" value="NAD(P)-bd_dom_sf"/>
</dbReference>
<organism evidence="2 3">
    <name type="scientific">Paenibacillus oryzisoli</name>
    <dbReference type="NCBI Taxonomy" id="1850517"/>
    <lineage>
        <taxon>Bacteria</taxon>
        <taxon>Bacillati</taxon>
        <taxon>Bacillota</taxon>
        <taxon>Bacilli</taxon>
        <taxon>Bacillales</taxon>
        <taxon>Paenibacillaceae</taxon>
        <taxon>Paenibacillus</taxon>
    </lineage>
</organism>
<dbReference type="Proteomes" id="UP000078454">
    <property type="component" value="Unassembled WGS sequence"/>
</dbReference>
<comment type="caution">
    <text evidence="2">The sequence shown here is derived from an EMBL/GenBank/DDBJ whole genome shotgun (WGS) entry which is preliminary data.</text>
</comment>
<dbReference type="PANTHER" id="PTHR14097:SF7">
    <property type="entry name" value="OXIDOREDUCTASE HTATIP2"/>
    <property type="match status" value="1"/>
</dbReference>
<dbReference type="RefSeq" id="WP_068663441.1">
    <property type="nucleotide sequence ID" value="NZ_LYPB01000053.1"/>
</dbReference>
<feature type="domain" description="NAD(P)-binding" evidence="1">
    <location>
        <begin position="10"/>
        <end position="131"/>
    </location>
</feature>
<evidence type="ECO:0000313" key="2">
    <source>
        <dbReference type="EMBL" id="OAS19878.1"/>
    </source>
</evidence>
<proteinExistence type="predicted"/>
<reference evidence="2 3" key="1">
    <citation type="submission" date="2016-05" db="EMBL/GenBank/DDBJ databases">
        <title>Paenibacillus sp. 1ZS3-15 nov., isolated from the rhizosphere soil.</title>
        <authorList>
            <person name="Zhang X.X."/>
            <person name="Zhang J."/>
        </authorList>
    </citation>
    <scope>NUCLEOTIDE SEQUENCE [LARGE SCALE GENOMIC DNA]</scope>
    <source>
        <strain evidence="2 3">1ZS3-15</strain>
    </source>
</reference>
<keyword evidence="3" id="KW-1185">Reference proteome</keyword>
<evidence type="ECO:0000313" key="3">
    <source>
        <dbReference type="Proteomes" id="UP000078454"/>
    </source>
</evidence>
<sequence>MKGRTAIVAGGSGLVGKELIKQLVNDPDYDKIIALVRKKMDLDLPNGQGKLEQRVIDFAKLSESLKSSEFAHAHVYCTLGTTIKKAGSKPQFRRVDRDYPLLLAEVASKGQADAFAIVTAMGADRSSSFFYNQVKGEVEDKLRGMRLRSLHLLRPSLILGNRGEFRLGEKLGGIVSRAIAPLMTGRLRKYRPIHAHTIATGLIRAAKSGKTGVQVLSSDRIASIAGR</sequence>
<gene>
    <name evidence="2" type="ORF">A8708_09010</name>
</gene>
<dbReference type="STRING" id="1850517.A8708_09010"/>
<evidence type="ECO:0000259" key="1">
    <source>
        <dbReference type="Pfam" id="PF13460"/>
    </source>
</evidence>
<accession>A0A198AG18</accession>
<dbReference type="SUPFAM" id="SSF51735">
    <property type="entry name" value="NAD(P)-binding Rossmann-fold domains"/>
    <property type="match status" value="1"/>
</dbReference>
<dbReference type="Pfam" id="PF13460">
    <property type="entry name" value="NAD_binding_10"/>
    <property type="match status" value="1"/>
</dbReference>